<dbReference type="Gene3D" id="3.40.50.720">
    <property type="entry name" value="NAD(P)-binding Rossmann-like Domain"/>
    <property type="match status" value="1"/>
</dbReference>
<dbReference type="InterPro" id="IPR000683">
    <property type="entry name" value="Gfo/Idh/MocA-like_OxRdtase_N"/>
</dbReference>
<organism evidence="5 6">
    <name type="scientific">Vitreoscilla filiformis</name>
    <dbReference type="NCBI Taxonomy" id="63"/>
    <lineage>
        <taxon>Bacteria</taxon>
        <taxon>Pseudomonadati</taxon>
        <taxon>Pseudomonadota</taxon>
        <taxon>Betaproteobacteria</taxon>
        <taxon>Neisseriales</taxon>
        <taxon>Neisseriaceae</taxon>
        <taxon>Vitreoscilla</taxon>
    </lineage>
</organism>
<dbReference type="OrthoDB" id="9774191at2"/>
<dbReference type="InterPro" id="IPR036291">
    <property type="entry name" value="NAD(P)-bd_dom_sf"/>
</dbReference>
<name>A0A221KI40_VITFI</name>
<dbReference type="NCBIfam" id="NF008607">
    <property type="entry name" value="PRK11579.1"/>
    <property type="match status" value="1"/>
</dbReference>
<reference evidence="5 6" key="1">
    <citation type="submission" date="2017-07" db="EMBL/GenBank/DDBJ databases">
        <title>Complete Genome Sequence of the cosmetic ferment Vitreoscilla filiformis (ATCC15551).</title>
        <authorList>
            <person name="Contreras S."/>
            <person name="Sagory-Zalkind P."/>
            <person name="Blanquart H."/>
            <person name="Iltis A."/>
            <person name="Morand S.C."/>
        </authorList>
    </citation>
    <scope>NUCLEOTIDE SEQUENCE [LARGE SCALE GENOMIC DNA]</scope>
    <source>
        <strain evidence="5 6">ATCC 15551</strain>
    </source>
</reference>
<feature type="domain" description="GFO/IDH/MocA-like oxidoreductase" evidence="4">
    <location>
        <begin position="132"/>
        <end position="250"/>
    </location>
</feature>
<feature type="domain" description="Gfo/Idh/MocA-like oxidoreductase N-terminal" evidence="3">
    <location>
        <begin position="6"/>
        <end position="124"/>
    </location>
</feature>
<dbReference type="GO" id="GO:0016491">
    <property type="term" value="F:oxidoreductase activity"/>
    <property type="evidence" value="ECO:0007669"/>
    <property type="project" value="UniProtKB-KW"/>
</dbReference>
<evidence type="ECO:0000256" key="2">
    <source>
        <dbReference type="ARBA" id="ARBA00023002"/>
    </source>
</evidence>
<dbReference type="InterPro" id="IPR055170">
    <property type="entry name" value="GFO_IDH_MocA-like_dom"/>
</dbReference>
<proteinExistence type="inferred from homology"/>
<dbReference type="Pfam" id="PF22725">
    <property type="entry name" value="GFO_IDH_MocA_C3"/>
    <property type="match status" value="1"/>
</dbReference>
<evidence type="ECO:0000259" key="3">
    <source>
        <dbReference type="Pfam" id="PF01408"/>
    </source>
</evidence>
<dbReference type="InterPro" id="IPR051317">
    <property type="entry name" value="Gfo/Idh/MocA_oxidoreduct"/>
</dbReference>
<dbReference type="PANTHER" id="PTHR43708">
    <property type="entry name" value="CONSERVED EXPRESSED OXIDOREDUCTASE (EUROFUNG)"/>
    <property type="match status" value="1"/>
</dbReference>
<keyword evidence="2" id="KW-0560">Oxidoreductase</keyword>
<comment type="similarity">
    <text evidence="1">Belongs to the Gfo/Idh/MocA family.</text>
</comment>
<dbReference type="AlphaFoldDB" id="A0A221KI40"/>
<protein>
    <submittedName>
        <fullName evidence="5">Oxidoreductase</fullName>
    </submittedName>
</protein>
<dbReference type="Pfam" id="PF01408">
    <property type="entry name" value="GFO_IDH_MocA"/>
    <property type="match status" value="1"/>
</dbReference>
<dbReference type="GO" id="GO:0000166">
    <property type="term" value="F:nucleotide binding"/>
    <property type="evidence" value="ECO:0007669"/>
    <property type="project" value="InterPro"/>
</dbReference>
<accession>A0A221KI40</accession>
<gene>
    <name evidence="5" type="ORF">VITFI_CDS2848</name>
</gene>
<dbReference type="EMBL" id="CP022423">
    <property type="protein sequence ID" value="ASM78625.1"/>
    <property type="molecule type" value="Genomic_DNA"/>
</dbReference>
<evidence type="ECO:0000313" key="6">
    <source>
        <dbReference type="Proteomes" id="UP000199729"/>
    </source>
</evidence>
<sequence length="361" mass="38818">MNAAPLRVGLIGWGYASQVFHGPLITSTPGLQLVAVSSRQPERVRADLGETVAVHADPVSLIARTDLDVVVIPTPNDTHYPLALAALQAGHAVVVDKPFTLNADEARHLVAVARERGQLLSVFHNRRWDGDFLTAQALVTSGRLGRITHAQLHFDRFRPTVRERWREGSGPGAGIWFDLAPHLLDQAVQLFGWPVALQADVLTQRTGGQSPDGFHARLRWADGLRVDLHASMLAALPGPRFALHGTLGSWVKHGLDAQEDALKAGQRPDPAGLEAWGADPQAGTLATVQPDAPDAPPQVQPWPTQPGRYPAFYANLRDALHGLAPNPVPAEEALGVQVLLDLGAQSARERGECSVAARLSM</sequence>
<dbReference type="Gene3D" id="3.30.360.10">
    <property type="entry name" value="Dihydrodipicolinate Reductase, domain 2"/>
    <property type="match status" value="1"/>
</dbReference>
<dbReference type="SUPFAM" id="SSF51735">
    <property type="entry name" value="NAD(P)-binding Rossmann-fold domains"/>
    <property type="match status" value="1"/>
</dbReference>
<keyword evidence="6" id="KW-1185">Reference proteome</keyword>
<dbReference type="Proteomes" id="UP000199729">
    <property type="component" value="Chromosome"/>
</dbReference>
<dbReference type="KEGG" id="vff:VITFI_CDS2848"/>
<dbReference type="PANTHER" id="PTHR43708:SF5">
    <property type="entry name" value="CONSERVED EXPRESSED OXIDOREDUCTASE (EUROFUNG)-RELATED"/>
    <property type="match status" value="1"/>
</dbReference>
<evidence type="ECO:0000256" key="1">
    <source>
        <dbReference type="ARBA" id="ARBA00010928"/>
    </source>
</evidence>
<evidence type="ECO:0000259" key="4">
    <source>
        <dbReference type="Pfam" id="PF22725"/>
    </source>
</evidence>
<evidence type="ECO:0000313" key="5">
    <source>
        <dbReference type="EMBL" id="ASM78625.1"/>
    </source>
</evidence>